<reference evidence="1 2" key="1">
    <citation type="submission" date="2024-04" db="EMBL/GenBank/DDBJ databases">
        <title>Defined microbial consortia suppress multidrug-resistant proinflammatory Enterobacteriaceae via ecological control.</title>
        <authorList>
            <person name="Furuichi M."/>
            <person name="Kawaguchi T."/>
            <person name="Pust M."/>
            <person name="Yasuma K."/>
            <person name="Plichta D."/>
            <person name="Hasegawa N."/>
            <person name="Ohya T."/>
            <person name="Bhattarai S."/>
            <person name="Sasajima S."/>
            <person name="Aoto Y."/>
            <person name="Tuganbaev T."/>
            <person name="Yaginuma M."/>
            <person name="Ueda M."/>
            <person name="Okahashi N."/>
            <person name="Amafuji K."/>
            <person name="Kiridooshi Y."/>
            <person name="Sugita K."/>
            <person name="Strazar M."/>
            <person name="Skelly A."/>
            <person name="Suda W."/>
            <person name="Hattori M."/>
            <person name="Nakamoto N."/>
            <person name="Caballero S."/>
            <person name="Norman J."/>
            <person name="Olle B."/>
            <person name="Tanoue T."/>
            <person name="Arita M."/>
            <person name="Bucci V."/>
            <person name="Atarashi K."/>
            <person name="Xavier R."/>
            <person name="Honda K."/>
        </authorList>
    </citation>
    <scope>NUCLEOTIDE SEQUENCE [LARGE SCALE GENOMIC DNA]</scope>
    <source>
        <strain evidence="2">k34-0107-D12</strain>
    </source>
</reference>
<organism evidence="1 2">
    <name type="scientific">Blautia parvula</name>
    <dbReference type="NCBI Taxonomy" id="2877527"/>
    <lineage>
        <taxon>Bacteria</taxon>
        <taxon>Bacillati</taxon>
        <taxon>Bacillota</taxon>
        <taxon>Clostridia</taxon>
        <taxon>Lachnospirales</taxon>
        <taxon>Lachnospiraceae</taxon>
        <taxon>Blautia</taxon>
    </lineage>
</organism>
<gene>
    <name evidence="1" type="ORF">K340107D12_32700</name>
</gene>
<sequence>MKVKDLMQLLHGPDRVRIIKDRNTVFTGWKDNWPKEYAEETMCDFRAIPEIRHKEWEKRGLLPPLEPDKTPDYNFSDLQMCLYYTVYI</sequence>
<dbReference type="RefSeq" id="WP_390424351.1">
    <property type="nucleotide sequence ID" value="NZ_BAABZQ010000001.1"/>
</dbReference>
<dbReference type="EMBL" id="BAABZQ010000001">
    <property type="protein sequence ID" value="GAA6500454.1"/>
    <property type="molecule type" value="Genomic_DNA"/>
</dbReference>
<evidence type="ECO:0000313" key="1">
    <source>
        <dbReference type="EMBL" id="GAA6500454.1"/>
    </source>
</evidence>
<evidence type="ECO:0000313" key="2">
    <source>
        <dbReference type="Proteomes" id="UP001600941"/>
    </source>
</evidence>
<comment type="caution">
    <text evidence="1">The sequence shown here is derived from an EMBL/GenBank/DDBJ whole genome shotgun (WGS) entry which is preliminary data.</text>
</comment>
<proteinExistence type="predicted"/>
<dbReference type="Proteomes" id="UP001600941">
    <property type="component" value="Unassembled WGS sequence"/>
</dbReference>
<name>A0ABQ0BV96_9FIRM</name>
<accession>A0ABQ0BV96</accession>
<keyword evidence="2" id="KW-1185">Reference proteome</keyword>
<protein>
    <submittedName>
        <fullName evidence="1">Uncharacterized protein</fullName>
    </submittedName>
</protein>